<dbReference type="Proteomes" id="UP000325273">
    <property type="component" value="Unassembled WGS sequence"/>
</dbReference>
<proteinExistence type="predicted"/>
<dbReference type="PANTHER" id="PTHR43685:SF11">
    <property type="entry name" value="GLYCOSYLTRANSFERASE TAGX-RELATED"/>
    <property type="match status" value="1"/>
</dbReference>
<dbReference type="Gene3D" id="3.90.550.10">
    <property type="entry name" value="Spore Coat Polysaccharide Biosynthesis Protein SpsA, Chain A"/>
    <property type="match status" value="1"/>
</dbReference>
<dbReference type="GO" id="GO:0016740">
    <property type="term" value="F:transferase activity"/>
    <property type="evidence" value="ECO:0007669"/>
    <property type="project" value="UniProtKB-KW"/>
</dbReference>
<dbReference type="Pfam" id="PF00535">
    <property type="entry name" value="Glycos_transf_2"/>
    <property type="match status" value="1"/>
</dbReference>
<dbReference type="InterPro" id="IPR050834">
    <property type="entry name" value="Glycosyltransf_2"/>
</dbReference>
<evidence type="ECO:0000313" key="3">
    <source>
        <dbReference type="Proteomes" id="UP000325273"/>
    </source>
</evidence>
<keyword evidence="3" id="KW-1185">Reference proteome</keyword>
<dbReference type="InterPro" id="IPR001173">
    <property type="entry name" value="Glyco_trans_2-like"/>
</dbReference>
<name>A0A5B0H420_9BURK</name>
<gene>
    <name evidence="2" type="ORF">FVF58_20960</name>
</gene>
<dbReference type="EMBL" id="VTUZ01000013">
    <property type="protein sequence ID" value="KAA1009763.1"/>
    <property type="molecule type" value="Genomic_DNA"/>
</dbReference>
<dbReference type="PANTHER" id="PTHR43685">
    <property type="entry name" value="GLYCOSYLTRANSFERASE"/>
    <property type="match status" value="1"/>
</dbReference>
<evidence type="ECO:0000313" key="2">
    <source>
        <dbReference type="EMBL" id="KAA1009763.1"/>
    </source>
</evidence>
<sequence length="334" mass="37135">MKEMTVVICNYNYERFLAEAIDSALAQDYMNTHVMVIDDGSVDGSRAIMEGYGARITSIFKDNGGQVSAYNLGLQLVKTDYVLFLDSDDVLYPGAVTEVMQRFEGGDLAKVQFRLDVIDETSKCTGVYVPHSGIDGDCRKLLLDGWLYPSPPASGNAYSAGALRKIFPVPETARNRYGADFYAIYGAALVGPVSNVPKSLGGYRVAHGGARGVSFANSEQTDKAPKAFTSRWVTLREIASRRLGIQLPPNFHDFAHEKAYFWSSVYQAPLTTRWHWMFRDSHAYLYAIVANPFWSLKKKVGTLVLSSLCLVPYSPIADYAVRYICNPLARRRAD</sequence>
<reference evidence="2 3" key="1">
    <citation type="submission" date="2019-08" db="EMBL/GenBank/DDBJ databases">
        <title>Paraburkholderia sp. DCY113.</title>
        <authorList>
            <person name="Kang J."/>
        </authorList>
    </citation>
    <scope>NUCLEOTIDE SEQUENCE [LARGE SCALE GENOMIC DNA]</scope>
    <source>
        <strain evidence="2 3">DCY113</strain>
    </source>
</reference>
<feature type="domain" description="Glycosyltransferase 2-like" evidence="1">
    <location>
        <begin position="5"/>
        <end position="119"/>
    </location>
</feature>
<evidence type="ECO:0000259" key="1">
    <source>
        <dbReference type="Pfam" id="PF00535"/>
    </source>
</evidence>
<dbReference type="CDD" id="cd00761">
    <property type="entry name" value="Glyco_tranf_GTA_type"/>
    <property type="match status" value="1"/>
</dbReference>
<keyword evidence="2" id="KW-0808">Transferase</keyword>
<dbReference type="RefSeq" id="WP_149671767.1">
    <property type="nucleotide sequence ID" value="NZ_VTUZ01000013.1"/>
</dbReference>
<protein>
    <submittedName>
        <fullName evidence="2">Glycosyltransferase family 2 protein</fullName>
    </submittedName>
</protein>
<accession>A0A5B0H420</accession>
<dbReference type="InterPro" id="IPR029044">
    <property type="entry name" value="Nucleotide-diphossugar_trans"/>
</dbReference>
<comment type="caution">
    <text evidence="2">The sequence shown here is derived from an EMBL/GenBank/DDBJ whole genome shotgun (WGS) entry which is preliminary data.</text>
</comment>
<dbReference type="SUPFAM" id="SSF53448">
    <property type="entry name" value="Nucleotide-diphospho-sugar transferases"/>
    <property type="match status" value="1"/>
</dbReference>
<organism evidence="2 3">
    <name type="scientific">Paraburkholderia panacisoli</name>
    <dbReference type="NCBI Taxonomy" id="2603818"/>
    <lineage>
        <taxon>Bacteria</taxon>
        <taxon>Pseudomonadati</taxon>
        <taxon>Pseudomonadota</taxon>
        <taxon>Betaproteobacteria</taxon>
        <taxon>Burkholderiales</taxon>
        <taxon>Burkholderiaceae</taxon>
        <taxon>Paraburkholderia</taxon>
    </lineage>
</organism>
<dbReference type="AlphaFoldDB" id="A0A5B0H420"/>